<proteinExistence type="predicted"/>
<organism evidence="1 2">
    <name type="scientific">Neodothiora populina</name>
    <dbReference type="NCBI Taxonomy" id="2781224"/>
    <lineage>
        <taxon>Eukaryota</taxon>
        <taxon>Fungi</taxon>
        <taxon>Dikarya</taxon>
        <taxon>Ascomycota</taxon>
        <taxon>Pezizomycotina</taxon>
        <taxon>Dothideomycetes</taxon>
        <taxon>Dothideomycetidae</taxon>
        <taxon>Dothideales</taxon>
        <taxon>Dothioraceae</taxon>
        <taxon>Neodothiora</taxon>
    </lineage>
</organism>
<dbReference type="Proteomes" id="UP001562354">
    <property type="component" value="Unassembled WGS sequence"/>
</dbReference>
<dbReference type="GeneID" id="95975421"/>
<sequence length="179" mass="20376">MADGLNQARAMRVAEIIDDFRSIQHFLASIRANPSAHVYYEEGYAVLRQCASDSQALLSQPFDSQAFGPHGDEEEKKSQLRRVILDASVRRFEAQRIYLRASAALRWAESRNAILRGNLPQMVHQPALNQILNTLRAELCSITTERVELSLRSKDISQGKWVAEDPGLQIMYRLLRTDH</sequence>
<reference evidence="1 2" key="1">
    <citation type="submission" date="2024-07" db="EMBL/GenBank/DDBJ databases">
        <title>Draft sequence of the Neodothiora populina.</title>
        <authorList>
            <person name="Drown D.D."/>
            <person name="Schuette U.S."/>
            <person name="Buechlein A.B."/>
            <person name="Rusch D.R."/>
            <person name="Winton L.W."/>
            <person name="Adams G.A."/>
        </authorList>
    </citation>
    <scope>NUCLEOTIDE SEQUENCE [LARGE SCALE GENOMIC DNA]</scope>
    <source>
        <strain evidence="1 2">CPC 39397</strain>
    </source>
</reference>
<protein>
    <submittedName>
        <fullName evidence="1">Uncharacterized protein</fullName>
    </submittedName>
</protein>
<name>A0ABR3PQ57_9PEZI</name>
<dbReference type="EMBL" id="JBFMKM010000001">
    <property type="protein sequence ID" value="KAL1311606.1"/>
    <property type="molecule type" value="Genomic_DNA"/>
</dbReference>
<accession>A0ABR3PQ57</accession>
<keyword evidence="2" id="KW-1185">Reference proteome</keyword>
<evidence type="ECO:0000313" key="1">
    <source>
        <dbReference type="EMBL" id="KAL1311606.1"/>
    </source>
</evidence>
<dbReference type="RefSeq" id="XP_069204455.1">
    <property type="nucleotide sequence ID" value="XM_069340942.1"/>
</dbReference>
<gene>
    <name evidence="1" type="ORF">AAFC00_001718</name>
</gene>
<evidence type="ECO:0000313" key="2">
    <source>
        <dbReference type="Proteomes" id="UP001562354"/>
    </source>
</evidence>
<comment type="caution">
    <text evidence="1">The sequence shown here is derived from an EMBL/GenBank/DDBJ whole genome shotgun (WGS) entry which is preliminary data.</text>
</comment>